<feature type="domain" description="Rab-GAP TBC" evidence="5">
    <location>
        <begin position="565"/>
        <end position="751"/>
    </location>
</feature>
<dbReference type="GO" id="GO:0005737">
    <property type="term" value="C:cytoplasm"/>
    <property type="evidence" value="ECO:0007669"/>
    <property type="project" value="UniProtKB-ARBA"/>
</dbReference>
<feature type="compositionally biased region" description="Low complexity" evidence="3">
    <location>
        <begin position="66"/>
        <end position="89"/>
    </location>
</feature>
<evidence type="ECO:0000259" key="5">
    <source>
        <dbReference type="PROSITE" id="PS50086"/>
    </source>
</evidence>
<dbReference type="SUPFAM" id="SSF47923">
    <property type="entry name" value="Ypt/Rab-GAP domain of gyp1p"/>
    <property type="match status" value="2"/>
</dbReference>
<feature type="coiled-coil region" evidence="2">
    <location>
        <begin position="806"/>
        <end position="964"/>
    </location>
</feature>
<evidence type="ECO:0000256" key="1">
    <source>
        <dbReference type="ARBA" id="ARBA00022468"/>
    </source>
</evidence>
<evidence type="ECO:0000256" key="2">
    <source>
        <dbReference type="SAM" id="Coils"/>
    </source>
</evidence>
<dbReference type="Proteomes" id="UP000271974">
    <property type="component" value="Unassembled WGS sequence"/>
</dbReference>
<evidence type="ECO:0000259" key="4">
    <source>
        <dbReference type="PROSITE" id="PS01179"/>
    </source>
</evidence>
<dbReference type="STRING" id="188477.A0A3S1HC13"/>
<dbReference type="PROSITE" id="PS50086">
    <property type="entry name" value="TBC_RABGAP"/>
    <property type="match status" value="1"/>
</dbReference>
<dbReference type="Gene3D" id="1.10.472.80">
    <property type="entry name" value="Ypt/Rab-GAP domain of gyp1p, domain 3"/>
    <property type="match status" value="1"/>
</dbReference>
<dbReference type="Gene3D" id="1.10.10.750">
    <property type="entry name" value="Ypt/Rab-GAP domain of gyp1p, domain 1"/>
    <property type="match status" value="1"/>
</dbReference>
<dbReference type="SUPFAM" id="SSF50729">
    <property type="entry name" value="PH domain-like"/>
    <property type="match status" value="1"/>
</dbReference>
<dbReference type="Pfam" id="PF00566">
    <property type="entry name" value="RabGAP-TBC"/>
    <property type="match status" value="1"/>
</dbReference>
<dbReference type="GO" id="GO:0031267">
    <property type="term" value="F:small GTPase binding"/>
    <property type="evidence" value="ECO:0007669"/>
    <property type="project" value="UniProtKB-ARBA"/>
</dbReference>
<reference evidence="6 7" key="1">
    <citation type="submission" date="2019-01" db="EMBL/GenBank/DDBJ databases">
        <title>A draft genome assembly of the solar-powered sea slug Elysia chlorotica.</title>
        <authorList>
            <person name="Cai H."/>
            <person name="Li Q."/>
            <person name="Fang X."/>
            <person name="Li J."/>
            <person name="Curtis N.E."/>
            <person name="Altenburger A."/>
            <person name="Shibata T."/>
            <person name="Feng M."/>
            <person name="Maeda T."/>
            <person name="Schwartz J.A."/>
            <person name="Shigenobu S."/>
            <person name="Lundholm N."/>
            <person name="Nishiyama T."/>
            <person name="Yang H."/>
            <person name="Hasebe M."/>
            <person name="Li S."/>
            <person name="Pierce S.K."/>
            <person name="Wang J."/>
        </authorList>
    </citation>
    <scope>NUCLEOTIDE SEQUENCE [LARGE SCALE GENOMIC DNA]</scope>
    <source>
        <strain evidence="6">EC2010</strain>
        <tissue evidence="6">Whole organism of an adult</tissue>
    </source>
</reference>
<dbReference type="Gene3D" id="1.10.8.270">
    <property type="entry name" value="putative rabgap domain of human tbc1 domain family member 14 like domains"/>
    <property type="match status" value="1"/>
</dbReference>
<sequence>MDDTISRDSVTSSTSEEFVVVHGEPKLKVPSDVTDLSLEIASAAASTCSSDMSEEGAGSSTGGSGEENSSKTVVTAVASTDSTTTTTASCERVIPSSQSTSVLSTASILENYPETPSDESKPGPGSDNVGQDRSRSCSLPAMPKNSEDCTVFNGVTYLGCATVNAPRSEAEIYRNMSVFNRQSKMSIPVALSVPATSEGIVRLVDPSNNTDIASFRIHRILFCARGPSDTMERQCFAFTCSHGDSPENSIFQCHVFRCDIPEAVPKILYCFGNTFRRMPKARQLSESNSGQRAPLDFVFTVSLDFREDDGKGNYSACPKDKDVFKFKVNTDKRLQISVQQSGPQEIRIERCFGLLISPGRNVQHSDMQLIELMSMAYAPDTRQYNISGHWDPSEKCFAILNTETEKDTRVFLTVAVDLVLVGIQEPVRFTLETKAKIYAVSERFWYLSRKAFVEQFNVSLKQVQGGPEPTFEVVKVESQTDKDRKSHNLTLNLSGTNRAPVEVVMTPQEEAEDSEGDEPLLSGSGVVSKEVTDEELLATWAEVLTRWHANLTVRPKQVTQLCRKTIPEALRGEVWQLLAGCTENQDLLEAYRVLITKDSPSDSVIQRDINRTFPAHDFFKDAGGQGQDSLYRISKAYSVYDEEIGYVQGLSFLAAALLLHMPEEQAFCILVKVMYDYELRKLFKHGFQELHLKFYQLERLMQDQLPDLYDHFAELGLEIHMFASQWFLTLFTAKFPLHVVFGILDLFLSEGNLTIFCVALALLKSSRKELLSHEFEGVLKYFRVHLPKKYRSESSARELMACAVSMKVSSRKLKKYEKEYQTIQEQNVQREDPLERYERENKRLLEDNLRLEHENDDLGHELVDVKLSLNSRVDTLQDHNEELERELKGTTKLLRDTEDEKRRLEAESKSVKEMCRRELEAAETQASRNLTIIADYKQICTQLSERLEKQQAAYKEELQNVRAKVKECPDCASVFDGDKVRLSNNSKEKQEDPDISELQRQIRELELELAQTKLALVESECKTQDLTHQLSAAVAEISTASRGTWLTKTLSSIRDVATNKKDPKE</sequence>
<feature type="region of interest" description="Disordered" evidence="3">
    <location>
        <begin position="112"/>
        <end position="141"/>
    </location>
</feature>
<dbReference type="InterPro" id="IPR022164">
    <property type="entry name" value="Kinesin-like"/>
</dbReference>
<evidence type="ECO:0008006" key="8">
    <source>
        <dbReference type="Google" id="ProtNLM"/>
    </source>
</evidence>
<dbReference type="InterPro" id="IPR000195">
    <property type="entry name" value="Rab-GAP-TBC_dom"/>
</dbReference>
<dbReference type="Pfam" id="PF12473">
    <property type="entry name" value="DUF3694"/>
    <property type="match status" value="1"/>
</dbReference>
<dbReference type="SMART" id="SM00462">
    <property type="entry name" value="PTB"/>
    <property type="match status" value="1"/>
</dbReference>
<name>A0A3S1HC13_ELYCH</name>
<dbReference type="PROSITE" id="PS01179">
    <property type="entry name" value="PID"/>
    <property type="match status" value="1"/>
</dbReference>
<keyword evidence="1" id="KW-0343">GTPase activation</keyword>
<dbReference type="Gene3D" id="2.30.29.30">
    <property type="entry name" value="Pleckstrin-homology domain (PH domain)/Phosphotyrosine-binding domain (PTB)"/>
    <property type="match status" value="1"/>
</dbReference>
<protein>
    <recommendedName>
        <fullName evidence="8">Rab-GAP TBC domain-containing protein</fullName>
    </recommendedName>
</protein>
<feature type="coiled-coil region" evidence="2">
    <location>
        <begin position="995"/>
        <end position="1022"/>
    </location>
</feature>
<dbReference type="CDD" id="cd01211">
    <property type="entry name" value="PTB_Rab6GAP"/>
    <property type="match status" value="1"/>
</dbReference>
<dbReference type="InterPro" id="IPR035969">
    <property type="entry name" value="Rab-GAP_TBC_sf"/>
</dbReference>
<feature type="region of interest" description="Disordered" evidence="3">
    <location>
        <begin position="44"/>
        <end position="96"/>
    </location>
</feature>
<dbReference type="FunFam" id="1.10.8.270:FF:000001">
    <property type="entry name" value="TBC1 domain family member 1"/>
    <property type="match status" value="1"/>
</dbReference>
<dbReference type="Pfam" id="PF00640">
    <property type="entry name" value="PID"/>
    <property type="match status" value="1"/>
</dbReference>
<dbReference type="FunFam" id="1.10.472.80:FF:000007">
    <property type="entry name" value="Rab GTPase-activating protein 1 isoform X1"/>
    <property type="match status" value="1"/>
</dbReference>
<dbReference type="InterPro" id="IPR011993">
    <property type="entry name" value="PH-like_dom_sf"/>
</dbReference>
<gene>
    <name evidence="6" type="ORF">EGW08_015980</name>
</gene>
<dbReference type="EMBL" id="RQTK01000677">
    <property type="protein sequence ID" value="RUS76265.1"/>
    <property type="molecule type" value="Genomic_DNA"/>
</dbReference>
<proteinExistence type="predicted"/>
<dbReference type="AlphaFoldDB" id="A0A3S1HC13"/>
<dbReference type="GO" id="GO:0005096">
    <property type="term" value="F:GTPase activator activity"/>
    <property type="evidence" value="ECO:0007669"/>
    <property type="project" value="UniProtKB-KW"/>
</dbReference>
<keyword evidence="2" id="KW-0175">Coiled coil</keyword>
<evidence type="ECO:0000313" key="6">
    <source>
        <dbReference type="EMBL" id="RUS76265.1"/>
    </source>
</evidence>
<evidence type="ECO:0000313" key="7">
    <source>
        <dbReference type="Proteomes" id="UP000271974"/>
    </source>
</evidence>
<dbReference type="PANTHER" id="PTHR47219:SF9">
    <property type="entry name" value="GTPASE ACTIVATING PROTEIN AND CENTROSOME-ASSOCIATED, ISOFORM B"/>
    <property type="match status" value="1"/>
</dbReference>
<comment type="caution">
    <text evidence="6">The sequence shown here is derived from an EMBL/GenBank/DDBJ whole genome shotgun (WGS) entry which is preliminary data.</text>
</comment>
<dbReference type="SMART" id="SM00164">
    <property type="entry name" value="TBC"/>
    <property type="match status" value="1"/>
</dbReference>
<keyword evidence="7" id="KW-1185">Reference proteome</keyword>
<dbReference type="OrthoDB" id="295078at2759"/>
<accession>A0A3S1HC13</accession>
<dbReference type="InterPro" id="IPR050302">
    <property type="entry name" value="Rab_GAP_TBC_domain"/>
</dbReference>
<feature type="domain" description="PID" evidence="4">
    <location>
        <begin position="155"/>
        <end position="258"/>
    </location>
</feature>
<organism evidence="6 7">
    <name type="scientific">Elysia chlorotica</name>
    <name type="common">Eastern emerald elysia</name>
    <name type="synonym">Sea slug</name>
    <dbReference type="NCBI Taxonomy" id="188477"/>
    <lineage>
        <taxon>Eukaryota</taxon>
        <taxon>Metazoa</taxon>
        <taxon>Spiralia</taxon>
        <taxon>Lophotrochozoa</taxon>
        <taxon>Mollusca</taxon>
        <taxon>Gastropoda</taxon>
        <taxon>Heterobranchia</taxon>
        <taxon>Euthyneura</taxon>
        <taxon>Panpulmonata</taxon>
        <taxon>Sacoglossa</taxon>
        <taxon>Placobranchoidea</taxon>
        <taxon>Plakobranchidae</taxon>
        <taxon>Elysia</taxon>
    </lineage>
</organism>
<evidence type="ECO:0000256" key="3">
    <source>
        <dbReference type="SAM" id="MobiDB-lite"/>
    </source>
</evidence>
<dbReference type="PANTHER" id="PTHR47219">
    <property type="entry name" value="RAB GTPASE-ACTIVATING PROTEIN 1-LIKE"/>
    <property type="match status" value="1"/>
</dbReference>
<dbReference type="FunFam" id="1.10.10.750:FF:000004">
    <property type="entry name" value="Putative rab gtpase-activating protein 1"/>
    <property type="match status" value="1"/>
</dbReference>
<dbReference type="InterPro" id="IPR006020">
    <property type="entry name" value="PTB/PI_dom"/>
</dbReference>